<dbReference type="RefSeq" id="WP_205168301.1">
    <property type="nucleotide sequence ID" value="NZ_JAFBDZ010000001.1"/>
</dbReference>
<name>A0ABS2N972_9BACI</name>
<dbReference type="EMBL" id="JAFBDZ010000001">
    <property type="protein sequence ID" value="MBM7584111.1"/>
    <property type="molecule type" value="Genomic_DNA"/>
</dbReference>
<evidence type="ECO:0000313" key="1">
    <source>
        <dbReference type="EMBL" id="MBM7584111.1"/>
    </source>
</evidence>
<proteinExistence type="predicted"/>
<evidence type="ECO:0008006" key="3">
    <source>
        <dbReference type="Google" id="ProtNLM"/>
    </source>
</evidence>
<comment type="caution">
    <text evidence="1">The sequence shown here is derived from an EMBL/GenBank/DDBJ whole genome shotgun (WGS) entry which is preliminary data.</text>
</comment>
<evidence type="ECO:0000313" key="2">
    <source>
        <dbReference type="Proteomes" id="UP001646157"/>
    </source>
</evidence>
<accession>A0ABS2N972</accession>
<dbReference type="Pfam" id="PF06279">
    <property type="entry name" value="DUF1033"/>
    <property type="match status" value="1"/>
</dbReference>
<gene>
    <name evidence="1" type="ORF">JOC86_000648</name>
</gene>
<sequence>MGKWKIIQTKGESEPWWFFDDWRKDITAIFEYESKIDTIDQYVKKIGELKKAFPYLKQKNYHTVAFWDPNERVFCEGCDDDLQIYHGLIFMYNDNLVDLKNEVSIRKVLQ</sequence>
<reference evidence="1 2" key="1">
    <citation type="submission" date="2021-01" db="EMBL/GenBank/DDBJ databases">
        <title>Genomic Encyclopedia of Type Strains, Phase IV (KMG-IV): sequencing the most valuable type-strain genomes for metagenomic binning, comparative biology and taxonomic classification.</title>
        <authorList>
            <person name="Goeker M."/>
        </authorList>
    </citation>
    <scope>NUCLEOTIDE SEQUENCE [LARGE SCALE GENOMIC DNA]</scope>
    <source>
        <strain evidence="1 2">DSM 24834</strain>
    </source>
</reference>
<dbReference type="Proteomes" id="UP001646157">
    <property type="component" value="Unassembled WGS sequence"/>
</dbReference>
<organism evidence="1 2">
    <name type="scientific">Rossellomorea pakistanensis</name>
    <dbReference type="NCBI Taxonomy" id="992288"/>
    <lineage>
        <taxon>Bacteria</taxon>
        <taxon>Bacillati</taxon>
        <taxon>Bacillota</taxon>
        <taxon>Bacilli</taxon>
        <taxon>Bacillales</taxon>
        <taxon>Bacillaceae</taxon>
        <taxon>Rossellomorea</taxon>
    </lineage>
</organism>
<dbReference type="InterPro" id="IPR010434">
    <property type="entry name" value="DUF1033"/>
</dbReference>
<keyword evidence="2" id="KW-1185">Reference proteome</keyword>
<protein>
    <recommendedName>
        <fullName evidence="3">DUF1033 family protein</fullName>
    </recommendedName>
</protein>